<dbReference type="EMBL" id="LJZO01000030">
    <property type="protein sequence ID" value="ROV93943.1"/>
    <property type="molecule type" value="Genomic_DNA"/>
</dbReference>
<organism evidence="2 3">
    <name type="scientific">Cytospora chrysosperma</name>
    <name type="common">Cytospora canker fungus</name>
    <name type="synonym">Sphaeria chrysosperma</name>
    <dbReference type="NCBI Taxonomy" id="252740"/>
    <lineage>
        <taxon>Eukaryota</taxon>
        <taxon>Fungi</taxon>
        <taxon>Dikarya</taxon>
        <taxon>Ascomycota</taxon>
        <taxon>Pezizomycotina</taxon>
        <taxon>Sordariomycetes</taxon>
        <taxon>Sordariomycetidae</taxon>
        <taxon>Diaporthales</taxon>
        <taxon>Cytosporaceae</taxon>
        <taxon>Cytospora</taxon>
    </lineage>
</organism>
<accession>A0A423VSC3</accession>
<dbReference type="AlphaFoldDB" id="A0A423VSC3"/>
<protein>
    <submittedName>
        <fullName evidence="2">Uncharacterized protein</fullName>
    </submittedName>
</protein>
<sequence length="147" mass="16785">MSGPFNPNLEQPGTEDAGQVSAPKETEIVVQEVQVAEQPDYCLDWAIADEGQLDEELECLEQPQTPPYNHEMAEVITMEDLNFFTALLKGQDPPSAEGRAKDFLDEQQRAERRNHGDQVYEVHVKRKEELELMQADMDFYLTLMQEG</sequence>
<evidence type="ECO:0000256" key="1">
    <source>
        <dbReference type="SAM" id="MobiDB-lite"/>
    </source>
</evidence>
<keyword evidence="3" id="KW-1185">Reference proteome</keyword>
<proteinExistence type="predicted"/>
<evidence type="ECO:0000313" key="3">
    <source>
        <dbReference type="Proteomes" id="UP000284375"/>
    </source>
</evidence>
<dbReference type="Proteomes" id="UP000284375">
    <property type="component" value="Unassembled WGS sequence"/>
</dbReference>
<gene>
    <name evidence="2" type="ORF">VSDG_06276</name>
</gene>
<reference evidence="2 3" key="1">
    <citation type="submission" date="2015-09" db="EMBL/GenBank/DDBJ databases">
        <title>Host preference determinants of Valsa canker pathogens revealed by comparative genomics.</title>
        <authorList>
            <person name="Yin Z."/>
            <person name="Huang L."/>
        </authorList>
    </citation>
    <scope>NUCLEOTIDE SEQUENCE [LARGE SCALE GENOMIC DNA]</scope>
    <source>
        <strain evidence="2 3">YSFL</strain>
    </source>
</reference>
<evidence type="ECO:0000313" key="2">
    <source>
        <dbReference type="EMBL" id="ROV93943.1"/>
    </source>
</evidence>
<name>A0A423VSC3_CYTCH</name>
<comment type="caution">
    <text evidence="2">The sequence shown here is derived from an EMBL/GenBank/DDBJ whole genome shotgun (WGS) entry which is preliminary data.</text>
</comment>
<feature type="region of interest" description="Disordered" evidence="1">
    <location>
        <begin position="1"/>
        <end position="25"/>
    </location>
</feature>
<dbReference type="OrthoDB" id="5234949at2759"/>